<dbReference type="PANTHER" id="PTHR33169:SF14">
    <property type="entry name" value="TRANSCRIPTIONAL REGULATOR RV3488"/>
    <property type="match status" value="1"/>
</dbReference>
<dbReference type="Proteomes" id="UP000031368">
    <property type="component" value="Plasmid pRgalR602c"/>
</dbReference>
<reference evidence="2 3" key="1">
    <citation type="submission" date="2013-11" db="EMBL/GenBank/DDBJ databases">
        <title>Complete genome sequence of Rhizobium gallicum bv. gallicum R602.</title>
        <authorList>
            <person name="Bustos P."/>
            <person name="Santamaria R.I."/>
            <person name="Lozano L."/>
            <person name="Acosta J.L."/>
            <person name="Ormeno-Orrillo E."/>
            <person name="Rogel M.A."/>
            <person name="Romero D."/>
            <person name="Cevallos M.A."/>
            <person name="Martinez-Romero E."/>
            <person name="Gonzalez V."/>
        </authorList>
    </citation>
    <scope>NUCLEOTIDE SEQUENCE [LARGE SCALE GENOMIC DNA]</scope>
    <source>
        <strain evidence="2 3">R602</strain>
        <plasmid evidence="2 3">pRgalR602c</plasmid>
    </source>
</reference>
<organism evidence="2 3">
    <name type="scientific">Rhizobium gallicum bv. gallicum R602sp</name>
    <dbReference type="NCBI Taxonomy" id="1041138"/>
    <lineage>
        <taxon>Bacteria</taxon>
        <taxon>Pseudomonadati</taxon>
        <taxon>Pseudomonadota</taxon>
        <taxon>Alphaproteobacteria</taxon>
        <taxon>Hyphomicrobiales</taxon>
        <taxon>Rhizobiaceae</taxon>
        <taxon>Rhizobium/Agrobacterium group</taxon>
        <taxon>Rhizobium</taxon>
    </lineage>
</organism>
<dbReference type="Gene3D" id="1.10.10.10">
    <property type="entry name" value="Winged helix-like DNA-binding domain superfamily/Winged helix DNA-binding domain"/>
    <property type="match status" value="1"/>
</dbReference>
<dbReference type="PANTHER" id="PTHR33169">
    <property type="entry name" value="PADR-FAMILY TRANSCRIPTIONAL REGULATOR"/>
    <property type="match status" value="1"/>
</dbReference>
<accession>A0A0B4XF90</accession>
<dbReference type="EMBL" id="CP006880">
    <property type="protein sequence ID" value="AJD45142.1"/>
    <property type="molecule type" value="Genomic_DNA"/>
</dbReference>
<dbReference type="SUPFAM" id="SSF46785">
    <property type="entry name" value="Winged helix' DNA-binding domain"/>
    <property type="match status" value="1"/>
</dbReference>
<dbReference type="InterPro" id="IPR036390">
    <property type="entry name" value="WH_DNA-bd_sf"/>
</dbReference>
<dbReference type="InterPro" id="IPR036388">
    <property type="entry name" value="WH-like_DNA-bd_sf"/>
</dbReference>
<dbReference type="InterPro" id="IPR052509">
    <property type="entry name" value="Metal_resp_DNA-bind_regulator"/>
</dbReference>
<gene>
    <name evidence="2" type="ORF">RGR602_PC01111</name>
</gene>
<geneLocation type="plasmid" evidence="2 3">
    <name>pRgalR602c</name>
</geneLocation>
<dbReference type="InterPro" id="IPR005149">
    <property type="entry name" value="Tscrpt_reg_PadR_N"/>
</dbReference>
<keyword evidence="2" id="KW-0614">Plasmid</keyword>
<protein>
    <submittedName>
        <fullName evidence="2">Transcriptional regulator PadR-like protein</fullName>
    </submittedName>
</protein>
<name>A0A0B4XF90_9HYPH</name>
<evidence type="ECO:0000313" key="3">
    <source>
        <dbReference type="Proteomes" id="UP000031368"/>
    </source>
</evidence>
<sequence>MARNGISGSSFRFCPAHVLHHAAEGNLHGLWMIEELARHGYKVSAGTLYPMLHSLEKKGYLTSRIERVGRSHRRICNATPYGLVALEKTKEKAKELFREILPDNTA</sequence>
<dbReference type="Pfam" id="PF03551">
    <property type="entry name" value="PadR"/>
    <property type="match status" value="1"/>
</dbReference>
<evidence type="ECO:0000313" key="2">
    <source>
        <dbReference type="EMBL" id="AJD45142.1"/>
    </source>
</evidence>
<feature type="domain" description="Transcription regulator PadR N-terminal" evidence="1">
    <location>
        <begin position="18"/>
        <end position="87"/>
    </location>
</feature>
<dbReference type="KEGG" id="rga:RGR602_PC01111"/>
<dbReference type="AlphaFoldDB" id="A0A0B4XF90"/>
<proteinExistence type="predicted"/>
<dbReference type="HOGENOM" id="CLU_063440_3_2_5"/>
<keyword evidence="3" id="KW-1185">Reference proteome</keyword>
<evidence type="ECO:0000259" key="1">
    <source>
        <dbReference type="Pfam" id="PF03551"/>
    </source>
</evidence>